<evidence type="ECO:0000313" key="2">
    <source>
        <dbReference type="EMBL" id="OXA44233.1"/>
    </source>
</evidence>
<dbReference type="Proteomes" id="UP000198287">
    <property type="component" value="Unassembled WGS sequence"/>
</dbReference>
<keyword evidence="1" id="KW-0472">Membrane</keyword>
<dbReference type="Gene3D" id="1.10.287.70">
    <property type="match status" value="1"/>
</dbReference>
<accession>A0A226DG99</accession>
<keyword evidence="1" id="KW-0812">Transmembrane</keyword>
<proteinExistence type="predicted"/>
<protein>
    <submittedName>
        <fullName evidence="2">Uncharacterized protein</fullName>
    </submittedName>
</protein>
<organism evidence="2 3">
    <name type="scientific">Folsomia candida</name>
    <name type="common">Springtail</name>
    <dbReference type="NCBI Taxonomy" id="158441"/>
    <lineage>
        <taxon>Eukaryota</taxon>
        <taxon>Metazoa</taxon>
        <taxon>Ecdysozoa</taxon>
        <taxon>Arthropoda</taxon>
        <taxon>Hexapoda</taxon>
        <taxon>Collembola</taxon>
        <taxon>Entomobryomorpha</taxon>
        <taxon>Isotomoidea</taxon>
        <taxon>Isotomidae</taxon>
        <taxon>Proisotominae</taxon>
        <taxon>Folsomia</taxon>
    </lineage>
</organism>
<feature type="transmembrane region" description="Helical" evidence="1">
    <location>
        <begin position="561"/>
        <end position="582"/>
    </location>
</feature>
<feature type="transmembrane region" description="Helical" evidence="1">
    <location>
        <begin position="879"/>
        <end position="899"/>
    </location>
</feature>
<comment type="caution">
    <text evidence="2">The sequence shown here is derived from an EMBL/GenBank/DDBJ whole genome shotgun (WGS) entry which is preliminary data.</text>
</comment>
<sequence>SGYAVSHPTPDEDPCVLEITSFFTTIEHQHLNRVTFLRITLGTNSDLNFVQKLIGFFPRLETLEIILAEFSIGQNADIVVKSTPSENPTLLKSLIIRIAKESKIAFAEKKNEIVMLCEILGINVIQNVDRIYLEDSGRLLPYMFYLYDWKKLTRVHFPYACQEILEKLTLLPSSLNELKLDNISNLYWLEKVMTRHMSSIVILDVSLFTDDITHPEQSEFPKLSRLEKLSYSIGKRNPNRPWCGTGRRMGRLRGDFSSPLDRLVGLDRLNMRGILQAGSAAFKEKFPRLRHLELKQHGCYLNLSRQEILFSNVDESEKLPHEIHHSLLKAFWRNIFYEERSLANLNRISDLILIITDIPFFLEKYAEIPWVFLSSMDYLLDAAETFDFFTPSPMFVLDTVENKLSPVCYHCLDKVYRTINLKNGLVNLPTIFKIWSDLHHNFLQHLVLSIRMPLISEEACYLGNIVTGREIASTCALTVLQGHHNYTLGWTKEGRTVVTIVSEYYHDYLYMDRWSYADMRERNGRHDAINVAGRTDHFGHILVVEISQNFSLTRLAQCFHWQLWLLVASSGIMVSIMLFFLVHFSLRNYANELVSSFLIIFGNLSEQSHPNLLKDTRNQIPLLNTARISMAFWMFIALGFSNYYKSMILSVVVSPVKISEPDDISELVDKSDLAFVSAHYKEFDALLTHIVKVNEEMGLQHPSILKKLYAKFDDFVDEGDIDEEEIERDNWSLMLPLSRLFVNSLMKHVTVKNVTLSPKRFVIFDTKRTLEKFSNFLTAQFPNFRAIWGKSSPKTGGLSMVYKWSCSRLFTFSFIERGVIALYESGHYNMWQTYYHLAQEYRERVAYKETFNCFGSESVSGGICNRPTINQDNIRIDVFLGYVVILLVLCAVSLVIFGVEVTLSFNTGGTLVHI</sequence>
<dbReference type="AlphaFoldDB" id="A0A226DG99"/>
<gene>
    <name evidence="2" type="ORF">Fcan01_20573</name>
</gene>
<evidence type="ECO:0000313" key="3">
    <source>
        <dbReference type="Proteomes" id="UP000198287"/>
    </source>
</evidence>
<keyword evidence="1" id="KW-1133">Transmembrane helix</keyword>
<reference evidence="2 3" key="1">
    <citation type="submission" date="2015-12" db="EMBL/GenBank/DDBJ databases">
        <title>The genome of Folsomia candida.</title>
        <authorList>
            <person name="Faddeeva A."/>
            <person name="Derks M.F."/>
            <person name="Anvar Y."/>
            <person name="Smit S."/>
            <person name="Van Straalen N."/>
            <person name="Roelofs D."/>
        </authorList>
    </citation>
    <scope>NUCLEOTIDE SEQUENCE [LARGE SCALE GENOMIC DNA]</scope>
    <source>
        <strain evidence="2 3">VU population</strain>
        <tissue evidence="2">Whole body</tissue>
    </source>
</reference>
<name>A0A226DG99_FOLCA</name>
<dbReference type="EMBL" id="LNIX01000019">
    <property type="protein sequence ID" value="OXA44233.1"/>
    <property type="molecule type" value="Genomic_DNA"/>
</dbReference>
<feature type="non-terminal residue" evidence="2">
    <location>
        <position position="1"/>
    </location>
</feature>
<keyword evidence="3" id="KW-1185">Reference proteome</keyword>
<evidence type="ECO:0000256" key="1">
    <source>
        <dbReference type="SAM" id="Phobius"/>
    </source>
</evidence>